<keyword evidence="3" id="KW-1185">Reference proteome</keyword>
<dbReference type="AlphaFoldDB" id="A0A2U1NPG0"/>
<feature type="region of interest" description="Disordered" evidence="1">
    <location>
        <begin position="211"/>
        <end position="230"/>
    </location>
</feature>
<dbReference type="OrthoDB" id="1913335at2759"/>
<reference evidence="2 3" key="1">
    <citation type="journal article" date="2018" name="Mol. Plant">
        <title>The genome of Artemisia annua provides insight into the evolution of Asteraceae family and artemisinin biosynthesis.</title>
        <authorList>
            <person name="Shen Q."/>
            <person name="Zhang L."/>
            <person name="Liao Z."/>
            <person name="Wang S."/>
            <person name="Yan T."/>
            <person name="Shi P."/>
            <person name="Liu M."/>
            <person name="Fu X."/>
            <person name="Pan Q."/>
            <person name="Wang Y."/>
            <person name="Lv Z."/>
            <person name="Lu X."/>
            <person name="Zhang F."/>
            <person name="Jiang W."/>
            <person name="Ma Y."/>
            <person name="Chen M."/>
            <person name="Hao X."/>
            <person name="Li L."/>
            <person name="Tang Y."/>
            <person name="Lv G."/>
            <person name="Zhou Y."/>
            <person name="Sun X."/>
            <person name="Brodelius P.E."/>
            <person name="Rose J.K.C."/>
            <person name="Tang K."/>
        </authorList>
    </citation>
    <scope>NUCLEOTIDE SEQUENCE [LARGE SCALE GENOMIC DNA]</scope>
    <source>
        <strain evidence="3">cv. Huhao1</strain>
        <tissue evidence="2">Leaf</tissue>
    </source>
</reference>
<sequence length="230" mass="27408">MFFEWIELLQDFRIGQPIRPVTEEKDVLGKFSRVFGTIARTYNYAPLIHNSWHKVPDKDITWEYVLAKPWVLKTFGACWRGHKSRLKKKHFYDLKDKNTRLKNTPKCIPEKDFLQLLWLWNNKEDQEQMKNYEALEEDRSGPVDPFLVVMNKEYNGHRRLFGKGVTNKLIKKVNGGETSYMLPTELMKSVKTTIDAEMKWLVEKRKQIENDHGRKKLEPAEEQKKRIRLA</sequence>
<proteinExistence type="predicted"/>
<dbReference type="PANTHER" id="PTHR33144:SF16">
    <property type="entry name" value="OS02G0129000 PROTEIN"/>
    <property type="match status" value="1"/>
</dbReference>
<evidence type="ECO:0000313" key="3">
    <source>
        <dbReference type="Proteomes" id="UP000245207"/>
    </source>
</evidence>
<accession>A0A2U1NPG0</accession>
<gene>
    <name evidence="2" type="ORF">CTI12_AA244380</name>
</gene>
<evidence type="ECO:0008006" key="4">
    <source>
        <dbReference type="Google" id="ProtNLM"/>
    </source>
</evidence>
<dbReference type="STRING" id="35608.A0A2U1NPG0"/>
<evidence type="ECO:0000256" key="1">
    <source>
        <dbReference type="SAM" id="MobiDB-lite"/>
    </source>
</evidence>
<dbReference type="Proteomes" id="UP000245207">
    <property type="component" value="Unassembled WGS sequence"/>
</dbReference>
<dbReference type="EMBL" id="PKPP01002423">
    <property type="protein sequence ID" value="PWA75358.1"/>
    <property type="molecule type" value="Genomic_DNA"/>
</dbReference>
<evidence type="ECO:0000313" key="2">
    <source>
        <dbReference type="EMBL" id="PWA75358.1"/>
    </source>
</evidence>
<dbReference type="PANTHER" id="PTHR33144">
    <property type="entry name" value="OS10G0409366 PROTEIN-RELATED"/>
    <property type="match status" value="1"/>
</dbReference>
<name>A0A2U1NPG0_ARTAN</name>
<protein>
    <recommendedName>
        <fullName evidence="4">Transposase, Ptta/En/Spm</fullName>
    </recommendedName>
</protein>
<feature type="compositionally biased region" description="Basic and acidic residues" evidence="1">
    <location>
        <begin position="211"/>
        <end position="224"/>
    </location>
</feature>
<comment type="caution">
    <text evidence="2">The sequence shown here is derived from an EMBL/GenBank/DDBJ whole genome shotgun (WGS) entry which is preliminary data.</text>
</comment>
<organism evidence="2 3">
    <name type="scientific">Artemisia annua</name>
    <name type="common">Sweet wormwood</name>
    <dbReference type="NCBI Taxonomy" id="35608"/>
    <lineage>
        <taxon>Eukaryota</taxon>
        <taxon>Viridiplantae</taxon>
        <taxon>Streptophyta</taxon>
        <taxon>Embryophyta</taxon>
        <taxon>Tracheophyta</taxon>
        <taxon>Spermatophyta</taxon>
        <taxon>Magnoliopsida</taxon>
        <taxon>eudicotyledons</taxon>
        <taxon>Gunneridae</taxon>
        <taxon>Pentapetalae</taxon>
        <taxon>asterids</taxon>
        <taxon>campanulids</taxon>
        <taxon>Asterales</taxon>
        <taxon>Asteraceae</taxon>
        <taxon>Asteroideae</taxon>
        <taxon>Anthemideae</taxon>
        <taxon>Artemisiinae</taxon>
        <taxon>Artemisia</taxon>
    </lineage>
</organism>